<sequence length="213" mass="23511">MEDYMHITAAELSELLLTAGEVTCGVKPGDMTNEVRAKRDAHHQYATFLSASEEACAPFTIAGYKLDDLPVKNSAEGQDLLEIINLNTAIARRSHEDNKSTTIETIPSDGKIGQDFQFMYQFNDRSNNARFSSSLAMRIFDVGKAQEFLSLPAANTYLSQPALPVRLLLEFPCASDEGDMIRFLVHMRPATIGEIVSAALQMITFSNINGIEN</sequence>
<proteinExistence type="predicted"/>
<dbReference type="Proteomes" id="UP001296104">
    <property type="component" value="Unassembled WGS sequence"/>
</dbReference>
<dbReference type="AlphaFoldDB" id="A0AAI8Z5J5"/>
<dbReference type="EMBL" id="CAVMBE010000073">
    <property type="protein sequence ID" value="CAK4032909.1"/>
    <property type="molecule type" value="Genomic_DNA"/>
</dbReference>
<comment type="caution">
    <text evidence="1">The sequence shown here is derived from an EMBL/GenBank/DDBJ whole genome shotgun (WGS) entry which is preliminary data.</text>
</comment>
<accession>A0AAI8Z5J5</accession>
<reference evidence="1" key="1">
    <citation type="submission" date="2023-11" db="EMBL/GenBank/DDBJ databases">
        <authorList>
            <person name="Alioto T."/>
            <person name="Alioto T."/>
            <person name="Gomez Garrido J."/>
        </authorList>
    </citation>
    <scope>NUCLEOTIDE SEQUENCE</scope>
</reference>
<organism evidence="1 2">
    <name type="scientific">Lecanosticta acicola</name>
    <dbReference type="NCBI Taxonomy" id="111012"/>
    <lineage>
        <taxon>Eukaryota</taxon>
        <taxon>Fungi</taxon>
        <taxon>Dikarya</taxon>
        <taxon>Ascomycota</taxon>
        <taxon>Pezizomycotina</taxon>
        <taxon>Dothideomycetes</taxon>
        <taxon>Dothideomycetidae</taxon>
        <taxon>Mycosphaerellales</taxon>
        <taxon>Mycosphaerellaceae</taxon>
        <taxon>Lecanosticta</taxon>
    </lineage>
</organism>
<evidence type="ECO:0000313" key="2">
    <source>
        <dbReference type="Proteomes" id="UP001296104"/>
    </source>
</evidence>
<evidence type="ECO:0000313" key="1">
    <source>
        <dbReference type="EMBL" id="CAK4032909.1"/>
    </source>
</evidence>
<gene>
    <name evidence="1" type="ORF">LECACI_7A008067</name>
</gene>
<keyword evidence="2" id="KW-1185">Reference proteome</keyword>
<name>A0AAI8Z5J5_9PEZI</name>
<protein>
    <submittedName>
        <fullName evidence="1">Uncharacterized protein</fullName>
    </submittedName>
</protein>